<keyword evidence="5" id="KW-0723">Serine/threonine-protein kinase</keyword>
<dbReference type="Pfam" id="PF08263">
    <property type="entry name" value="LRRNT_2"/>
    <property type="match status" value="2"/>
</dbReference>
<dbReference type="InterPro" id="IPR001611">
    <property type="entry name" value="Leu-rich_rpt"/>
</dbReference>
<evidence type="ECO:0000256" key="13">
    <source>
        <dbReference type="ARBA" id="ARBA00047899"/>
    </source>
</evidence>
<reference evidence="18" key="1">
    <citation type="submission" date="2015-04" db="UniProtKB">
        <authorList>
            <consortium name="EnsemblPlants"/>
        </authorList>
    </citation>
    <scope>IDENTIFICATION</scope>
</reference>
<keyword evidence="4" id="KW-1003">Cell membrane</keyword>
<dbReference type="InterPro" id="IPR003591">
    <property type="entry name" value="Leu-rich_rpt_typical-subtyp"/>
</dbReference>
<keyword evidence="9" id="KW-0808">Transferase</keyword>
<name>A0A0E0DJ56_9ORYZ</name>
<feature type="domain" description="Leucine-rich repeat-containing N-terminal plant-type" evidence="17">
    <location>
        <begin position="1266"/>
        <end position="1305"/>
    </location>
</feature>
<evidence type="ECO:0000256" key="9">
    <source>
        <dbReference type="ARBA" id="ARBA00022777"/>
    </source>
</evidence>
<dbReference type="eggNOG" id="KOG0619">
    <property type="taxonomic scope" value="Eukaryota"/>
</dbReference>
<feature type="region of interest" description="Disordered" evidence="15">
    <location>
        <begin position="1204"/>
        <end position="1228"/>
    </location>
</feature>
<evidence type="ECO:0000313" key="18">
    <source>
        <dbReference type="EnsemblPlants" id="OMERI04G22820.1"/>
    </source>
</evidence>
<dbReference type="SMART" id="SM00369">
    <property type="entry name" value="LRR_TYP"/>
    <property type="match status" value="20"/>
</dbReference>
<evidence type="ECO:0000256" key="6">
    <source>
        <dbReference type="ARBA" id="ARBA00022614"/>
    </source>
</evidence>
<dbReference type="STRING" id="40149.A0A0E0DJ56"/>
<dbReference type="InterPro" id="IPR032675">
    <property type="entry name" value="LRR_dom_sf"/>
</dbReference>
<reference evidence="18" key="2">
    <citation type="submission" date="2018-05" db="EMBL/GenBank/DDBJ databases">
        <title>OmerRS3 (Oryza meridionalis Reference Sequence Version 3).</title>
        <authorList>
            <person name="Zhang J."/>
            <person name="Kudrna D."/>
            <person name="Lee S."/>
            <person name="Talag J."/>
            <person name="Welchert J."/>
            <person name="Wing R.A."/>
        </authorList>
    </citation>
    <scope>NUCLEOTIDE SEQUENCE [LARGE SCALE GENOMIC DNA]</scope>
    <source>
        <strain evidence="18">cv. OR44</strain>
    </source>
</reference>
<keyword evidence="6" id="KW-0433">Leucine-rich repeat</keyword>
<feature type="compositionally biased region" description="Polar residues" evidence="15">
    <location>
        <begin position="1204"/>
        <end position="1216"/>
    </location>
</feature>
<dbReference type="SMART" id="SM00365">
    <property type="entry name" value="LRR_SD22"/>
    <property type="match status" value="12"/>
</dbReference>
<evidence type="ECO:0000256" key="2">
    <source>
        <dbReference type="ARBA" id="ARBA00009592"/>
    </source>
</evidence>
<dbReference type="InterPro" id="IPR013210">
    <property type="entry name" value="LRR_N_plant-typ"/>
</dbReference>
<protein>
    <recommendedName>
        <fullName evidence="3">non-specific serine/threonine protein kinase</fullName>
        <ecNumber evidence="3">2.7.11.1</ecNumber>
    </recommendedName>
</protein>
<keyword evidence="7 16" id="KW-0812">Transmembrane</keyword>
<dbReference type="FunFam" id="3.80.10.10:FF:000383">
    <property type="entry name" value="Leucine-rich repeat receptor protein kinase EMS1"/>
    <property type="match status" value="1"/>
</dbReference>
<dbReference type="SUPFAM" id="SSF52047">
    <property type="entry name" value="RNI-like"/>
    <property type="match status" value="2"/>
</dbReference>
<evidence type="ECO:0000256" key="8">
    <source>
        <dbReference type="ARBA" id="ARBA00022737"/>
    </source>
</evidence>
<comment type="catalytic activity">
    <reaction evidence="13">
        <text>L-threonyl-[protein] + ATP = O-phospho-L-threonyl-[protein] + ADP + H(+)</text>
        <dbReference type="Rhea" id="RHEA:46608"/>
        <dbReference type="Rhea" id="RHEA-COMP:11060"/>
        <dbReference type="Rhea" id="RHEA-COMP:11605"/>
        <dbReference type="ChEBI" id="CHEBI:15378"/>
        <dbReference type="ChEBI" id="CHEBI:30013"/>
        <dbReference type="ChEBI" id="CHEBI:30616"/>
        <dbReference type="ChEBI" id="CHEBI:61977"/>
        <dbReference type="ChEBI" id="CHEBI:456216"/>
        <dbReference type="EC" id="2.7.11.1"/>
    </reaction>
</comment>
<evidence type="ECO:0000259" key="17">
    <source>
        <dbReference type="Pfam" id="PF08263"/>
    </source>
</evidence>
<dbReference type="PROSITE" id="PS51450">
    <property type="entry name" value="LRR"/>
    <property type="match status" value="3"/>
</dbReference>
<dbReference type="PRINTS" id="PR00019">
    <property type="entry name" value="LEURICHRPT"/>
</dbReference>
<keyword evidence="11 16" id="KW-0472">Membrane</keyword>
<dbReference type="GO" id="GO:0004674">
    <property type="term" value="F:protein serine/threonine kinase activity"/>
    <property type="evidence" value="ECO:0007669"/>
    <property type="project" value="UniProtKB-KW"/>
</dbReference>
<evidence type="ECO:0000256" key="5">
    <source>
        <dbReference type="ARBA" id="ARBA00022527"/>
    </source>
</evidence>
<proteinExistence type="inferred from homology"/>
<comment type="similarity">
    <text evidence="2">Belongs to the RLP family.</text>
</comment>
<dbReference type="Gene3D" id="3.80.10.10">
    <property type="entry name" value="Ribonuclease Inhibitor"/>
    <property type="match status" value="10"/>
</dbReference>
<dbReference type="Pfam" id="PF00560">
    <property type="entry name" value="LRR_1"/>
    <property type="match status" value="10"/>
</dbReference>
<keyword evidence="12" id="KW-0325">Glycoprotein</keyword>
<comment type="catalytic activity">
    <reaction evidence="14">
        <text>L-seryl-[protein] + ATP = O-phospho-L-seryl-[protein] + ADP + H(+)</text>
        <dbReference type="Rhea" id="RHEA:17989"/>
        <dbReference type="Rhea" id="RHEA-COMP:9863"/>
        <dbReference type="Rhea" id="RHEA-COMP:11604"/>
        <dbReference type="ChEBI" id="CHEBI:15378"/>
        <dbReference type="ChEBI" id="CHEBI:29999"/>
        <dbReference type="ChEBI" id="CHEBI:30616"/>
        <dbReference type="ChEBI" id="CHEBI:83421"/>
        <dbReference type="ChEBI" id="CHEBI:456216"/>
        <dbReference type="EC" id="2.7.11.1"/>
    </reaction>
</comment>
<accession>A0A0E0DJ56</accession>
<dbReference type="FunFam" id="3.80.10.10:FF:000095">
    <property type="entry name" value="LRR receptor-like serine/threonine-protein kinase GSO1"/>
    <property type="match status" value="2"/>
</dbReference>
<dbReference type="Gramene" id="OMERI04G22820.1">
    <property type="protein sequence ID" value="OMERI04G22820.1"/>
    <property type="gene ID" value="OMERI04G22820"/>
</dbReference>
<evidence type="ECO:0000256" key="3">
    <source>
        <dbReference type="ARBA" id="ARBA00012513"/>
    </source>
</evidence>
<evidence type="ECO:0000256" key="11">
    <source>
        <dbReference type="ARBA" id="ARBA00023136"/>
    </source>
</evidence>
<feature type="transmembrane region" description="Helical" evidence="16">
    <location>
        <begin position="349"/>
        <end position="371"/>
    </location>
</feature>
<evidence type="ECO:0000256" key="4">
    <source>
        <dbReference type="ARBA" id="ARBA00022475"/>
    </source>
</evidence>
<keyword evidence="10 16" id="KW-1133">Transmembrane helix</keyword>
<keyword evidence="19" id="KW-1185">Reference proteome</keyword>
<sequence>MDLHDNSLSGELDTSFWNLSKLQVLDLSGNHITGSIPQKICSLASIEILDLSNNNLSGSIPRCASASLSSLNLYGNSLSGNISDDLFNTSNLMYLDMRHNKLTGNLNWLRHLDKIKALSLGWNDFEGQINPNLCKLKCPRIIDFSHNKLSGSLPPCVGNISCESDTAAQNYSPVLLIYVIIEAYITVHDPIDFTFATKGGQYTYGYNFFDLMSGIDLSGNMLSGEIPWELGNLSHIKSLNLSNNFFTGQIPASFANMSEIESLDLSHNELSGLIPWQLTKLSSLAVFSVAYNNLSGCIPNSGQFGTFGMDSYQGNSNLRSMSKGNICSPDSGAGDLPSEGRDSMADDPVLYAVSAASFVLAFWGTVAFLFFHPLGRHAILATGNLVFWCDMSWWLPWGSMAVVVLSVLQPVIYMSCGCLVEERAALMDIRSSLIRAGSTENVPRSWGRAEDCCSWERVKCDNFTRRVSQLNLSSISDVSWNINSAAFSAFHELQFLDLSENSLSSFSFDAFRNLQSLQELYLGGNGLNGTLPLSIFALPHLRILDLSQNSFEGGFPINSFSETVSLEVLDISYNSMGGNLPASLFSLPHIEVLNLSANLFEGPIPIGLYSNLPLSLKSIKLSQNSLSGRISFFWLRNLTKLQEIDLSANTNLAVDVNIAGWVPSFQLKQLTLSGCNLDRGIIAEPHFLCTQRHLEVLDLSYNNLSGSMPNWLFTEEATLIELDLGNNLLTGSLDPIWYPQTSLITISISINRIAGQLPANISSMFPSLSTLDFSNNNISGDIPISLCNIKSMQYLDLSDNKFSGELAACMFFEFTQLWTLKISNNQLGGLVLGGMNNLTIKLGILNLRNNKFEGTLPHNLSGHLTFLDLQDNKLSGNLDTSSWNLSLLQILNLANNRITGEIHPTICGLESIELMDLSNNNFEGSIPNCRQCPSQNVYQRSKRCSPTMPLRFLNVSMNSLSGVVPKGFFESSLVIALDLRYNHFTGNLDWIQYLEEIIMLFLGGNKFEGQIIPKMCRLEHLRLIDLSHNSLSGVLPACIGQIPFNYSYSENPLLSPDSVGIFYGRVLPDYRYDLKGFSFTTKGSLYTYSRSLFDLMSGIDLSGNLLSGEIPRELGNLSTIKSLNLSNNLFTGSIPATFANLRMIESLDLSHNKLSGQIPQQLTQLSTLEVFSVAYNNLSGCAPDSGQFGTFGMDSYIGNKGLQKASQGKGCTSSPGRGSLPKEDNKETALDVDDRDTVLYAVSAASFVLAFWATMAFVFCHPTGQRERAALMDIRSSLVRANYTTVPLSWGQDEECCSWERVRCDNFTRRVSELNLSNMSNADDNSFWELNITFLDLSLNYWMLLSFDGLTKLRFLYFTGNVFGGNFPSSLGNLVSLEVLDFSNSSMYGTLPSAAFKNLKNLQKLDLNKMDSNFDGLHGSLPASLFTLPHLKFLDLSGHCFEGSIPINSSSIPVSLEVLNLNHNLLNGTLPTEKALENLKNLRELNLSSNQFTGNIPRSLLSLPHIELLDLSGNLFQGPIPISSSSNLPVSLKSLRNLTKLEGVSLSGNDNLVVDINIPGWVPPFQLKQLELSGCDLDKNIITEPYFLRTQHHLEVLDLSNNNLSGSMPNWLFTERARIYWLDLRNNSLTGSLQSIWHPQNFLEYINVSMNRVADPLPENISSIFPNLVFLDFSNNKIHGHIPMELCQIRRLRHLDLSNNKISGELPACLFTGHTELMTLKVSKNKLGGPIFGGMDNLSFVLWYLCLDSNKYEGSMPQNISAQNLLLMDLHDNKLSGKLHTSFWNLPSLMALNLADNTLTGEIHPSFCNLTAIFVLDLSNNNLTGSIPNCSRTKQQLYFLNLSNNSLSGDISYAFFNISNLIAMDIRHNQFTGNLSWVYSLKINILSLGGNNFEGQISPDICNLQFLRIIDFSHNKLSGSVPACVGSILFNNVEDGDERIFLNHFRLADIEMHDSDLSTTYYDLGFAFSTKGYQYAYGFNFVTMMSGIDLSANMLDGEIPWQLGNLSHIKSLNLSYNFFTGQIPATFANMKEVESLDLSHNNLSGPIPWQLTHLGHPQCAQKLCTFSVAYNNLSGCIPNYGQLASFNMEIYATTTFTIHHSRCSPSGHVSKEEDVEERYDDPVLYIVNAASFVLAFCATVAFSFCHSYGRSVILKMKAKYQV</sequence>
<dbReference type="Pfam" id="PF13855">
    <property type="entry name" value="LRR_8"/>
    <property type="match status" value="6"/>
</dbReference>
<organism evidence="18">
    <name type="scientific">Oryza meridionalis</name>
    <dbReference type="NCBI Taxonomy" id="40149"/>
    <lineage>
        <taxon>Eukaryota</taxon>
        <taxon>Viridiplantae</taxon>
        <taxon>Streptophyta</taxon>
        <taxon>Embryophyta</taxon>
        <taxon>Tracheophyta</taxon>
        <taxon>Spermatophyta</taxon>
        <taxon>Magnoliopsida</taxon>
        <taxon>Liliopsida</taxon>
        <taxon>Poales</taxon>
        <taxon>Poaceae</taxon>
        <taxon>BOP clade</taxon>
        <taxon>Oryzoideae</taxon>
        <taxon>Oryzeae</taxon>
        <taxon>Oryzinae</taxon>
        <taxon>Oryza</taxon>
    </lineage>
</organism>
<evidence type="ECO:0000256" key="7">
    <source>
        <dbReference type="ARBA" id="ARBA00022692"/>
    </source>
</evidence>
<keyword evidence="8" id="KW-0677">Repeat</keyword>
<evidence type="ECO:0000256" key="10">
    <source>
        <dbReference type="ARBA" id="ARBA00022989"/>
    </source>
</evidence>
<dbReference type="HOGENOM" id="CLU_239336_0_0_1"/>
<dbReference type="EC" id="2.7.11.1" evidence="3"/>
<evidence type="ECO:0000256" key="15">
    <source>
        <dbReference type="SAM" id="MobiDB-lite"/>
    </source>
</evidence>
<dbReference type="PANTHER" id="PTHR48062:SF56">
    <property type="entry name" value="OS04G0647900 PROTEIN"/>
    <property type="match status" value="1"/>
</dbReference>
<dbReference type="SUPFAM" id="SSF52058">
    <property type="entry name" value="L domain-like"/>
    <property type="match status" value="5"/>
</dbReference>
<evidence type="ECO:0000256" key="14">
    <source>
        <dbReference type="ARBA" id="ARBA00048679"/>
    </source>
</evidence>
<dbReference type="InterPro" id="IPR051502">
    <property type="entry name" value="RLP_Defense_Trigger"/>
</dbReference>
<dbReference type="PANTHER" id="PTHR48062">
    <property type="entry name" value="RECEPTOR-LIKE PROTEIN 14"/>
    <property type="match status" value="1"/>
</dbReference>
<comment type="subcellular location">
    <subcellularLocation>
        <location evidence="1">Cell membrane</location>
        <topology evidence="1">Single-pass type I membrane protein</topology>
    </subcellularLocation>
</comment>
<feature type="transmembrane region" description="Helical" evidence="16">
    <location>
        <begin position="401"/>
        <end position="420"/>
    </location>
</feature>
<dbReference type="EnsemblPlants" id="OMERI04G22820.1">
    <property type="protein sequence ID" value="OMERI04G22820.1"/>
    <property type="gene ID" value="OMERI04G22820"/>
</dbReference>
<feature type="transmembrane region" description="Helical" evidence="16">
    <location>
        <begin position="2123"/>
        <end position="2149"/>
    </location>
</feature>
<dbReference type="FunFam" id="3.80.10.10:FF:000213">
    <property type="entry name" value="Tyrosine-sulfated glycopeptide receptor 1"/>
    <property type="match status" value="2"/>
</dbReference>
<evidence type="ECO:0000256" key="16">
    <source>
        <dbReference type="SAM" id="Phobius"/>
    </source>
</evidence>
<dbReference type="GO" id="GO:0005886">
    <property type="term" value="C:plasma membrane"/>
    <property type="evidence" value="ECO:0007669"/>
    <property type="project" value="UniProtKB-SubCell"/>
</dbReference>
<evidence type="ECO:0000256" key="1">
    <source>
        <dbReference type="ARBA" id="ARBA00004251"/>
    </source>
</evidence>
<evidence type="ECO:0000313" key="19">
    <source>
        <dbReference type="Proteomes" id="UP000008021"/>
    </source>
</evidence>
<keyword evidence="9" id="KW-0418">Kinase</keyword>
<evidence type="ECO:0000256" key="12">
    <source>
        <dbReference type="ARBA" id="ARBA00023180"/>
    </source>
</evidence>
<dbReference type="Proteomes" id="UP000008021">
    <property type="component" value="Chromosome 4"/>
</dbReference>
<feature type="domain" description="Leucine-rich repeat-containing N-terminal plant-type" evidence="17">
    <location>
        <begin position="421"/>
        <end position="461"/>
    </location>
</feature>